<proteinExistence type="inferred from homology"/>
<protein>
    <recommendedName>
        <fullName evidence="6">PPM-type phosphatase domain-containing protein</fullName>
    </recommendedName>
</protein>
<dbReference type="OMA" id="EMMMTHE"/>
<dbReference type="AlphaFoldDB" id="D8MAY8"/>
<dbReference type="Gene3D" id="3.60.40.10">
    <property type="entry name" value="PPM-type phosphatase domain"/>
    <property type="match status" value="1"/>
</dbReference>
<evidence type="ECO:0000256" key="5">
    <source>
        <dbReference type="RuleBase" id="RU003465"/>
    </source>
</evidence>
<evidence type="ECO:0000256" key="2">
    <source>
        <dbReference type="ARBA" id="ARBA00022723"/>
    </source>
</evidence>
<reference evidence="7" key="1">
    <citation type="submission" date="2010-02" db="EMBL/GenBank/DDBJ databases">
        <title>Sequencing and annotation of the Blastocystis hominis genome.</title>
        <authorList>
            <person name="Wincker P."/>
        </authorList>
    </citation>
    <scope>NUCLEOTIDE SEQUENCE</scope>
    <source>
        <strain evidence="7">Singapore isolate B</strain>
    </source>
</reference>
<feature type="domain" description="PPM-type phosphatase" evidence="6">
    <location>
        <begin position="1"/>
        <end position="237"/>
    </location>
</feature>
<evidence type="ECO:0000256" key="4">
    <source>
        <dbReference type="ARBA" id="ARBA00022912"/>
    </source>
</evidence>
<sequence length="244" mass="26855">MEDAHSVIPCLNDDPGVFYASVFDGHGGRETADFVNAHLPKNLINALSSGEMETIEQCLEYAYYFTDIESKNEDMKNSGSAGVTILLLNEEDQRVLYSANAGDSRSVLFADGKTIRLSYDHKASDPAEEKRITDLGGVIMNKRVFGILAVSRSFGDHSYKRYVTARPYITRTELSEDAEFVVVACDGVFDVLSDEDVTRLVKTEAKEGRLASCAEKIIQEAVDHGSTDNITAIVVGLKPVEQWS</sequence>
<dbReference type="InterPro" id="IPR001932">
    <property type="entry name" value="PPM-type_phosphatase-like_dom"/>
</dbReference>
<comment type="subcellular location">
    <subcellularLocation>
        <location evidence="1">Membrane</location>
        <topology evidence="1">Peripheral membrane protein</topology>
    </subcellularLocation>
</comment>
<dbReference type="PROSITE" id="PS51746">
    <property type="entry name" value="PPM_2"/>
    <property type="match status" value="1"/>
</dbReference>
<dbReference type="SMART" id="SM00332">
    <property type="entry name" value="PP2Cc"/>
    <property type="match status" value="1"/>
</dbReference>
<gene>
    <name evidence="7" type="ORF">GSBLH_T00004848001</name>
</gene>
<dbReference type="PROSITE" id="PS01032">
    <property type="entry name" value="PPM_1"/>
    <property type="match status" value="1"/>
</dbReference>
<comment type="similarity">
    <text evidence="5">Belongs to the PP2C family.</text>
</comment>
<evidence type="ECO:0000313" key="8">
    <source>
        <dbReference type="Proteomes" id="UP000008312"/>
    </source>
</evidence>
<dbReference type="GO" id="GO:0004722">
    <property type="term" value="F:protein serine/threonine phosphatase activity"/>
    <property type="evidence" value="ECO:0007669"/>
    <property type="project" value="InterPro"/>
</dbReference>
<dbReference type="InterPro" id="IPR000222">
    <property type="entry name" value="PP2C_BS"/>
</dbReference>
<dbReference type="Pfam" id="PF00481">
    <property type="entry name" value="PP2C"/>
    <property type="match status" value="1"/>
</dbReference>
<dbReference type="SUPFAM" id="SSF81606">
    <property type="entry name" value="PP2C-like"/>
    <property type="match status" value="1"/>
</dbReference>
<dbReference type="InParanoid" id="D8MAY8"/>
<keyword evidence="4 5" id="KW-0904">Protein phosphatase</keyword>
<dbReference type="GeneID" id="24921849"/>
<dbReference type="PANTHER" id="PTHR47992">
    <property type="entry name" value="PROTEIN PHOSPHATASE"/>
    <property type="match status" value="1"/>
</dbReference>
<dbReference type="EMBL" id="FN668690">
    <property type="protein sequence ID" value="CBK25227.2"/>
    <property type="molecule type" value="Genomic_DNA"/>
</dbReference>
<dbReference type="Proteomes" id="UP000008312">
    <property type="component" value="Unassembled WGS sequence"/>
</dbReference>
<keyword evidence="8" id="KW-1185">Reference proteome</keyword>
<dbReference type="RefSeq" id="XP_012899275.1">
    <property type="nucleotide sequence ID" value="XM_013043821.1"/>
</dbReference>
<keyword evidence="3 5" id="KW-0378">Hydrolase</keyword>
<organism evidence="7">
    <name type="scientific">Blastocystis hominis</name>
    <dbReference type="NCBI Taxonomy" id="12968"/>
    <lineage>
        <taxon>Eukaryota</taxon>
        <taxon>Sar</taxon>
        <taxon>Stramenopiles</taxon>
        <taxon>Bigyra</taxon>
        <taxon>Opalozoa</taxon>
        <taxon>Opalinata</taxon>
        <taxon>Blastocystidae</taxon>
        <taxon>Blastocystis</taxon>
    </lineage>
</organism>
<dbReference type="OrthoDB" id="10264738at2759"/>
<dbReference type="GO" id="GO:0016020">
    <property type="term" value="C:membrane"/>
    <property type="evidence" value="ECO:0007669"/>
    <property type="project" value="UniProtKB-SubCell"/>
</dbReference>
<name>D8MAY8_BLAHO</name>
<evidence type="ECO:0000256" key="1">
    <source>
        <dbReference type="ARBA" id="ARBA00004170"/>
    </source>
</evidence>
<evidence type="ECO:0000259" key="6">
    <source>
        <dbReference type="PROSITE" id="PS51746"/>
    </source>
</evidence>
<keyword evidence="2" id="KW-0479">Metal-binding</keyword>
<dbReference type="GO" id="GO:0046872">
    <property type="term" value="F:metal ion binding"/>
    <property type="evidence" value="ECO:0007669"/>
    <property type="project" value="UniProtKB-KW"/>
</dbReference>
<dbReference type="InterPro" id="IPR015655">
    <property type="entry name" value="PP2C"/>
</dbReference>
<dbReference type="CDD" id="cd00143">
    <property type="entry name" value="PP2Cc"/>
    <property type="match status" value="1"/>
</dbReference>
<evidence type="ECO:0000313" key="7">
    <source>
        <dbReference type="EMBL" id="CBK25227.2"/>
    </source>
</evidence>
<accession>D8MAY8</accession>
<dbReference type="InterPro" id="IPR036457">
    <property type="entry name" value="PPM-type-like_dom_sf"/>
</dbReference>
<evidence type="ECO:0000256" key="3">
    <source>
        <dbReference type="ARBA" id="ARBA00022801"/>
    </source>
</evidence>